<dbReference type="OrthoDB" id="1997677at2"/>
<dbReference type="GO" id="GO:0016020">
    <property type="term" value="C:membrane"/>
    <property type="evidence" value="ECO:0007669"/>
    <property type="project" value="UniProtKB-SubCell"/>
</dbReference>
<keyword evidence="5" id="KW-1185">Reference proteome</keyword>
<keyword evidence="3" id="KW-1133">Transmembrane helix</keyword>
<name>A0A6L8VM81_9RHOB</name>
<keyword evidence="3" id="KW-0472">Membrane</keyword>
<evidence type="ECO:0000313" key="5">
    <source>
        <dbReference type="Proteomes" id="UP000477083"/>
    </source>
</evidence>
<proteinExistence type="predicted"/>
<protein>
    <submittedName>
        <fullName evidence="4">Glycosyltransferase family 2 protein</fullName>
    </submittedName>
</protein>
<evidence type="ECO:0000256" key="1">
    <source>
        <dbReference type="ARBA" id="ARBA00004167"/>
    </source>
</evidence>
<sequence length="332" mass="37569">MRSLVISSMRNEGAFIVEWVTWYRMLGFSDILVVTNDCTDHSPQLMDALQEAGWLTRIDYRVKPGEIPLPPKLKRAKRHPLAQAADWILVCDVDEFLVVHKDAGQITDLLPEEPDFLGMSLNWKVFGTSGQRHWSEGLVHRQFTRAAAQGIGVNRWFKAISRRADLFHRLDAHGPSGYRPDRAPGPWGGAGLRWVNSDGVTMPQWQPGGPYLRQTEAELTTHAAAQMNHYMIRSEESFSLKRGMLSPAAHKDRYTDVFFNRFNRNDVEDLSALRYAATFEALHAEAMALPHVRKLHHLCCADYVVRLATVAGREPASDPRWQQQMDLAATAG</sequence>
<keyword evidence="4" id="KW-0808">Transferase</keyword>
<evidence type="ECO:0000256" key="3">
    <source>
        <dbReference type="ARBA" id="ARBA00022989"/>
    </source>
</evidence>
<dbReference type="Proteomes" id="UP000477083">
    <property type="component" value="Unassembled WGS sequence"/>
</dbReference>
<dbReference type="PANTHER" id="PTHR21461">
    <property type="entry name" value="GLYCOSYLTRANSFERASE FAMILY 92 PROTEIN"/>
    <property type="match status" value="1"/>
</dbReference>
<gene>
    <name evidence="4" type="ORF">GS660_19860</name>
</gene>
<evidence type="ECO:0000256" key="2">
    <source>
        <dbReference type="ARBA" id="ARBA00022692"/>
    </source>
</evidence>
<evidence type="ECO:0000313" key="4">
    <source>
        <dbReference type="EMBL" id="MZQ91343.1"/>
    </source>
</evidence>
<organism evidence="4 5">
    <name type="scientific">Frigidibacter albus</name>
    <dbReference type="NCBI Taxonomy" id="1465486"/>
    <lineage>
        <taxon>Bacteria</taxon>
        <taxon>Pseudomonadati</taxon>
        <taxon>Pseudomonadota</taxon>
        <taxon>Alphaproteobacteria</taxon>
        <taxon>Rhodobacterales</taxon>
        <taxon>Paracoccaceae</taxon>
        <taxon>Frigidibacter</taxon>
    </lineage>
</organism>
<dbReference type="EMBL" id="WWNR01000030">
    <property type="protein sequence ID" value="MZQ91343.1"/>
    <property type="molecule type" value="Genomic_DNA"/>
</dbReference>
<accession>A0A6L8VM81</accession>
<dbReference type="RefSeq" id="WP_161348722.1">
    <property type="nucleotide sequence ID" value="NZ_BMGW01000029.1"/>
</dbReference>
<dbReference type="GO" id="GO:0016757">
    <property type="term" value="F:glycosyltransferase activity"/>
    <property type="evidence" value="ECO:0007669"/>
    <property type="project" value="TreeGrafter"/>
</dbReference>
<dbReference type="Pfam" id="PF13704">
    <property type="entry name" value="Glyco_tranf_2_4"/>
    <property type="match status" value="1"/>
</dbReference>
<dbReference type="AlphaFoldDB" id="A0A6L8VM81"/>
<keyword evidence="2" id="KW-0812">Transmembrane</keyword>
<dbReference type="GO" id="GO:0005737">
    <property type="term" value="C:cytoplasm"/>
    <property type="evidence" value="ECO:0007669"/>
    <property type="project" value="TreeGrafter"/>
</dbReference>
<comment type="subcellular location">
    <subcellularLocation>
        <location evidence="1">Membrane</location>
        <topology evidence="1">Single-pass membrane protein</topology>
    </subcellularLocation>
</comment>
<reference evidence="4 5" key="1">
    <citation type="submission" date="2020-01" db="EMBL/GenBank/DDBJ databases">
        <title>Frigidibacter albus SP32T (=CGMCC 1.13995T).</title>
        <authorList>
            <person name="Liao X."/>
        </authorList>
    </citation>
    <scope>NUCLEOTIDE SEQUENCE [LARGE SCALE GENOMIC DNA]</scope>
    <source>
        <strain evidence="4 5">SP32</strain>
    </source>
</reference>
<comment type="caution">
    <text evidence="4">The sequence shown here is derived from an EMBL/GenBank/DDBJ whole genome shotgun (WGS) entry which is preliminary data.</text>
</comment>
<dbReference type="PANTHER" id="PTHR21461:SF69">
    <property type="entry name" value="GLYCOSYLTRANSFERASE FAMILY 92 PROTEIN"/>
    <property type="match status" value="1"/>
</dbReference>